<evidence type="ECO:0000259" key="3">
    <source>
        <dbReference type="PROSITE" id="PS50157"/>
    </source>
</evidence>
<dbReference type="GO" id="GO:0008270">
    <property type="term" value="F:zinc ion binding"/>
    <property type="evidence" value="ECO:0007669"/>
    <property type="project" value="UniProtKB-KW"/>
</dbReference>
<feature type="region of interest" description="Disordered" evidence="2">
    <location>
        <begin position="176"/>
        <end position="235"/>
    </location>
</feature>
<gene>
    <name evidence="4" type="ORF">SELMODRAFT_414286</name>
</gene>
<evidence type="ECO:0000313" key="4">
    <source>
        <dbReference type="EMBL" id="EFJ24830.1"/>
    </source>
</evidence>
<dbReference type="InterPro" id="IPR013087">
    <property type="entry name" value="Znf_C2H2_type"/>
</dbReference>
<dbReference type="EMBL" id="GL377588">
    <property type="protein sequence ID" value="EFJ24830.1"/>
    <property type="molecule type" value="Genomic_DNA"/>
</dbReference>
<protein>
    <recommendedName>
        <fullName evidence="3">C2H2-type domain-containing protein</fullName>
    </recommendedName>
</protein>
<keyword evidence="1" id="KW-0479">Metal-binding</keyword>
<dbReference type="Proteomes" id="UP000001514">
    <property type="component" value="Unassembled WGS sequence"/>
</dbReference>
<dbReference type="AlphaFoldDB" id="D8RS94"/>
<dbReference type="Gramene" id="EFJ24830">
    <property type="protein sequence ID" value="EFJ24830"/>
    <property type="gene ID" value="SELMODRAFT_414286"/>
</dbReference>
<dbReference type="HOGENOM" id="CLU_1051298_0_0_1"/>
<dbReference type="InParanoid" id="D8RS94"/>
<feature type="compositionally biased region" description="Basic and acidic residues" evidence="2">
    <location>
        <begin position="210"/>
        <end position="233"/>
    </location>
</feature>
<keyword evidence="5" id="KW-1185">Reference proteome</keyword>
<sequence length="265" mass="29534">MDAVWSSSSSPRLASDVAVVGSSPSLRCSSDTTKCYAEALRRCGSSQNLWEGKRLHFLLKNNKTRRGLLETPVQPIKHNHLLHHPILSTVHPEYGKRLYCKNEERSKKRGREYMLQHFRDSHGQCSGSTKAPSAPTPTPKVLACSDCGAKFRDHQQLHQHQRSPATHMKWRACARTTRNEEESSHTSMRNGTIQAAKRPSLTSSACTIRSRGEAVRGLQRKADGQRGSRDGKNGNEVLRFHRTTVLCGLGTPQQQPLCSNLSCSL</sequence>
<evidence type="ECO:0000256" key="1">
    <source>
        <dbReference type="PROSITE-ProRule" id="PRU00042"/>
    </source>
</evidence>
<accession>D8RS94</accession>
<keyword evidence="1" id="KW-0862">Zinc</keyword>
<feature type="domain" description="C2H2-type" evidence="3">
    <location>
        <begin position="142"/>
        <end position="172"/>
    </location>
</feature>
<organism evidence="5">
    <name type="scientific">Selaginella moellendorffii</name>
    <name type="common">Spikemoss</name>
    <dbReference type="NCBI Taxonomy" id="88036"/>
    <lineage>
        <taxon>Eukaryota</taxon>
        <taxon>Viridiplantae</taxon>
        <taxon>Streptophyta</taxon>
        <taxon>Embryophyta</taxon>
        <taxon>Tracheophyta</taxon>
        <taxon>Lycopodiopsida</taxon>
        <taxon>Selaginellales</taxon>
        <taxon>Selaginellaceae</taxon>
        <taxon>Selaginella</taxon>
    </lineage>
</organism>
<name>D8RS94_SELML</name>
<proteinExistence type="predicted"/>
<dbReference type="KEGG" id="smo:SELMODRAFT_414286"/>
<dbReference type="PROSITE" id="PS50157">
    <property type="entry name" value="ZINC_FINGER_C2H2_2"/>
    <property type="match status" value="1"/>
</dbReference>
<reference evidence="4 5" key="1">
    <citation type="journal article" date="2011" name="Science">
        <title>The Selaginella genome identifies genetic changes associated with the evolution of vascular plants.</title>
        <authorList>
            <person name="Banks J.A."/>
            <person name="Nishiyama T."/>
            <person name="Hasebe M."/>
            <person name="Bowman J.L."/>
            <person name="Gribskov M."/>
            <person name="dePamphilis C."/>
            <person name="Albert V.A."/>
            <person name="Aono N."/>
            <person name="Aoyama T."/>
            <person name="Ambrose B.A."/>
            <person name="Ashton N.W."/>
            <person name="Axtell M.J."/>
            <person name="Barker E."/>
            <person name="Barker M.S."/>
            <person name="Bennetzen J.L."/>
            <person name="Bonawitz N.D."/>
            <person name="Chapple C."/>
            <person name="Cheng C."/>
            <person name="Correa L.G."/>
            <person name="Dacre M."/>
            <person name="DeBarry J."/>
            <person name="Dreyer I."/>
            <person name="Elias M."/>
            <person name="Engstrom E.M."/>
            <person name="Estelle M."/>
            <person name="Feng L."/>
            <person name="Finet C."/>
            <person name="Floyd S.K."/>
            <person name="Frommer W.B."/>
            <person name="Fujita T."/>
            <person name="Gramzow L."/>
            <person name="Gutensohn M."/>
            <person name="Harholt J."/>
            <person name="Hattori M."/>
            <person name="Heyl A."/>
            <person name="Hirai T."/>
            <person name="Hiwatashi Y."/>
            <person name="Ishikawa M."/>
            <person name="Iwata M."/>
            <person name="Karol K.G."/>
            <person name="Koehler B."/>
            <person name="Kolukisaoglu U."/>
            <person name="Kubo M."/>
            <person name="Kurata T."/>
            <person name="Lalonde S."/>
            <person name="Li K."/>
            <person name="Li Y."/>
            <person name="Litt A."/>
            <person name="Lyons E."/>
            <person name="Manning G."/>
            <person name="Maruyama T."/>
            <person name="Michael T.P."/>
            <person name="Mikami K."/>
            <person name="Miyazaki S."/>
            <person name="Morinaga S."/>
            <person name="Murata T."/>
            <person name="Mueller-Roeber B."/>
            <person name="Nelson D.R."/>
            <person name="Obara M."/>
            <person name="Oguri Y."/>
            <person name="Olmstead R.G."/>
            <person name="Onodera N."/>
            <person name="Petersen B.L."/>
            <person name="Pils B."/>
            <person name="Prigge M."/>
            <person name="Rensing S.A."/>
            <person name="Riano-Pachon D.M."/>
            <person name="Roberts A.W."/>
            <person name="Sato Y."/>
            <person name="Scheller H.V."/>
            <person name="Schulz B."/>
            <person name="Schulz C."/>
            <person name="Shakirov E.V."/>
            <person name="Shibagaki N."/>
            <person name="Shinohara N."/>
            <person name="Shippen D.E."/>
            <person name="Soerensen I."/>
            <person name="Sotooka R."/>
            <person name="Sugimoto N."/>
            <person name="Sugita M."/>
            <person name="Sumikawa N."/>
            <person name="Tanurdzic M."/>
            <person name="Theissen G."/>
            <person name="Ulvskov P."/>
            <person name="Wakazuki S."/>
            <person name="Weng J.K."/>
            <person name="Willats W.W."/>
            <person name="Wipf D."/>
            <person name="Wolf P.G."/>
            <person name="Yang L."/>
            <person name="Zimmer A.D."/>
            <person name="Zhu Q."/>
            <person name="Mitros T."/>
            <person name="Hellsten U."/>
            <person name="Loque D."/>
            <person name="Otillar R."/>
            <person name="Salamov A."/>
            <person name="Schmutz J."/>
            <person name="Shapiro H."/>
            <person name="Lindquist E."/>
            <person name="Lucas S."/>
            <person name="Rokhsar D."/>
            <person name="Grigoriev I.V."/>
        </authorList>
    </citation>
    <scope>NUCLEOTIDE SEQUENCE [LARGE SCALE GENOMIC DNA]</scope>
</reference>
<keyword evidence="1" id="KW-0863">Zinc-finger</keyword>
<evidence type="ECO:0000313" key="5">
    <source>
        <dbReference type="Proteomes" id="UP000001514"/>
    </source>
</evidence>
<evidence type="ECO:0000256" key="2">
    <source>
        <dbReference type="SAM" id="MobiDB-lite"/>
    </source>
</evidence>